<organism evidence="3 4">
    <name type="scientific">Nocardiopsis gilva YIM 90087</name>
    <dbReference type="NCBI Taxonomy" id="1235441"/>
    <lineage>
        <taxon>Bacteria</taxon>
        <taxon>Bacillati</taxon>
        <taxon>Actinomycetota</taxon>
        <taxon>Actinomycetes</taxon>
        <taxon>Streptosporangiales</taxon>
        <taxon>Nocardiopsidaceae</taxon>
        <taxon>Nocardiopsis</taxon>
    </lineage>
</organism>
<dbReference type="InterPro" id="IPR036844">
    <property type="entry name" value="Hint_dom_sf"/>
</dbReference>
<sequence>MAAAGDAWDTTKTAGAAAGERAWEIGKESVEDAQEVVEDPVGFVEDQAVGVYQVTRDSAEASALRFVERWRSGDHTGAVLGAGADMVKFHFDESPFSLGGALFDEDTRELFSEGEIAGGVGRTAVNALDMFNPFSKARHAKPNLPGPKGGKGGKKDGGQDGQVLADGEKKPDGSDSGDKSDSGDGGKKDDEDSDSGVSCPNNSFVPGTPVLAGDGSLIPIEEIQVGDEVWAFDPLTGEEGPRQVTAPIEGQGEKTLVKITITDDSGNTETVTATDEHPFWAPEIAEWVDAIDVQPGTWLRTSAGSWVQVSAVEAHSTTDEHVYNLTVEGLHTYFVSTGPGTNLLVHNELPCGDASKSYYELDYVPTKPNVLYLGSAESGYKNKARENGGIHLGNTSGLQFEEKFKEFVNDADAKIEFDVSTLPGKTLDEKIKNAVDIYETMDKYGIAKKGEDGLLRPDGNGGYTTWELYYLSKKNLIGKVDFSGI</sequence>
<dbReference type="Gene3D" id="2.170.16.10">
    <property type="entry name" value="Hedgehog/Intein (Hint) domain"/>
    <property type="match status" value="1"/>
</dbReference>
<accession>A0A223SE40</accession>
<feature type="region of interest" description="Disordered" evidence="1">
    <location>
        <begin position="1"/>
        <end position="20"/>
    </location>
</feature>
<evidence type="ECO:0000313" key="3">
    <source>
        <dbReference type="EMBL" id="ASU86366.1"/>
    </source>
</evidence>
<dbReference type="PROSITE" id="PS50818">
    <property type="entry name" value="INTEIN_C_TER"/>
    <property type="match status" value="1"/>
</dbReference>
<dbReference type="Pfam" id="PF07591">
    <property type="entry name" value="PT-HINT"/>
    <property type="match status" value="1"/>
</dbReference>
<dbReference type="SUPFAM" id="SSF51294">
    <property type="entry name" value="Hedgehog/intein (Hint) domain"/>
    <property type="match status" value="1"/>
</dbReference>
<feature type="region of interest" description="Disordered" evidence="1">
    <location>
        <begin position="136"/>
        <end position="210"/>
    </location>
</feature>
<evidence type="ECO:0000313" key="4">
    <source>
        <dbReference type="Proteomes" id="UP000215005"/>
    </source>
</evidence>
<dbReference type="KEGG" id="ngv:CDO52_21530"/>
<feature type="domain" description="Hint" evidence="2">
    <location>
        <begin position="201"/>
        <end position="303"/>
    </location>
</feature>
<gene>
    <name evidence="3" type="ORF">CDO52_21530</name>
</gene>
<dbReference type="InterPro" id="IPR003587">
    <property type="entry name" value="Hint_dom_N"/>
</dbReference>
<reference evidence="3 4" key="1">
    <citation type="submission" date="2017-08" db="EMBL/GenBank/DDBJ databases">
        <title>The complete genome sequence of Nocardiopsis gilva YIM 90087.</title>
        <authorList>
            <person name="Yin M."/>
            <person name="Tang S."/>
        </authorList>
    </citation>
    <scope>NUCLEOTIDE SEQUENCE [LARGE SCALE GENOMIC DNA]</scope>
    <source>
        <strain evidence="3 4">YIM 90087</strain>
    </source>
</reference>
<dbReference type="InterPro" id="IPR030934">
    <property type="entry name" value="Intein_C"/>
</dbReference>
<evidence type="ECO:0000259" key="2">
    <source>
        <dbReference type="SMART" id="SM00306"/>
    </source>
</evidence>
<dbReference type="AlphaFoldDB" id="A0A223SE40"/>
<proteinExistence type="predicted"/>
<name>A0A223SE40_9ACTN</name>
<dbReference type="CDD" id="cd00081">
    <property type="entry name" value="Hint"/>
    <property type="match status" value="1"/>
</dbReference>
<dbReference type="SMART" id="SM00306">
    <property type="entry name" value="HintN"/>
    <property type="match status" value="1"/>
</dbReference>
<protein>
    <recommendedName>
        <fullName evidence="2">Hint domain-containing protein</fullName>
    </recommendedName>
</protein>
<evidence type="ECO:0000256" key="1">
    <source>
        <dbReference type="SAM" id="MobiDB-lite"/>
    </source>
</evidence>
<keyword evidence="4" id="KW-1185">Reference proteome</keyword>
<dbReference type="Proteomes" id="UP000215005">
    <property type="component" value="Chromosome"/>
</dbReference>
<dbReference type="NCBIfam" id="TIGR01443">
    <property type="entry name" value="intein_Cterm"/>
    <property type="match status" value="1"/>
</dbReference>
<dbReference type="EMBL" id="CP022753">
    <property type="protein sequence ID" value="ASU86366.1"/>
    <property type="molecule type" value="Genomic_DNA"/>
</dbReference>
<feature type="compositionally biased region" description="Basic and acidic residues" evidence="1">
    <location>
        <begin position="166"/>
        <end position="190"/>
    </location>
</feature>